<keyword evidence="2" id="KW-0489">Methyltransferase</keyword>
<name>A0A916N5F9_9BACT</name>
<dbReference type="Pfam" id="PF13649">
    <property type="entry name" value="Methyltransf_25"/>
    <property type="match status" value="1"/>
</dbReference>
<feature type="domain" description="Methyltransferase" evidence="1">
    <location>
        <begin position="41"/>
        <end position="136"/>
    </location>
</feature>
<organism evidence="2 3">
    <name type="scientific">Dyadobacter helix</name>
    <dbReference type="NCBI Taxonomy" id="2822344"/>
    <lineage>
        <taxon>Bacteria</taxon>
        <taxon>Pseudomonadati</taxon>
        <taxon>Bacteroidota</taxon>
        <taxon>Cytophagia</taxon>
        <taxon>Cytophagales</taxon>
        <taxon>Spirosomataceae</taxon>
        <taxon>Dyadobacter</taxon>
    </lineage>
</organism>
<dbReference type="Proteomes" id="UP000680038">
    <property type="component" value="Unassembled WGS sequence"/>
</dbReference>
<dbReference type="GO" id="GO:0032259">
    <property type="term" value="P:methylation"/>
    <property type="evidence" value="ECO:0007669"/>
    <property type="project" value="UniProtKB-KW"/>
</dbReference>
<evidence type="ECO:0000259" key="1">
    <source>
        <dbReference type="Pfam" id="PF13649"/>
    </source>
</evidence>
<evidence type="ECO:0000313" key="3">
    <source>
        <dbReference type="Proteomes" id="UP000680038"/>
    </source>
</evidence>
<dbReference type="EMBL" id="CAJRAF010000002">
    <property type="protein sequence ID" value="CAG5004972.1"/>
    <property type="molecule type" value="Genomic_DNA"/>
</dbReference>
<gene>
    <name evidence="2" type="primary">COQ5_2</name>
    <name evidence="2" type="ORF">DYBT9275_03488</name>
</gene>
<keyword evidence="3" id="KW-1185">Reference proteome</keyword>
<dbReference type="EC" id="2.1.1.163" evidence="2"/>
<dbReference type="InterPro" id="IPR029063">
    <property type="entry name" value="SAM-dependent_MTases_sf"/>
</dbReference>
<dbReference type="GO" id="GO:0043770">
    <property type="term" value="F:demethylmenaquinone methyltransferase activity"/>
    <property type="evidence" value="ECO:0007669"/>
    <property type="project" value="UniProtKB-EC"/>
</dbReference>
<evidence type="ECO:0000313" key="2">
    <source>
        <dbReference type="EMBL" id="CAG5004972.1"/>
    </source>
</evidence>
<dbReference type="Gene3D" id="3.40.50.150">
    <property type="entry name" value="Vaccinia Virus protein VP39"/>
    <property type="match status" value="1"/>
</dbReference>
<protein>
    <submittedName>
        <fullName evidence="2">2-methoxy-6-polyprenyl-1,4-benzoquinol methylase, mitochondrial</fullName>
        <ecNumber evidence="2">2.1.1.163</ecNumber>
    </submittedName>
</protein>
<keyword evidence="2" id="KW-0808">Transferase</keyword>
<dbReference type="RefSeq" id="WP_215239980.1">
    <property type="nucleotide sequence ID" value="NZ_CAJRAF010000002.1"/>
</dbReference>
<dbReference type="InterPro" id="IPR030373">
    <property type="entry name" value="PABS_CS"/>
</dbReference>
<dbReference type="SUPFAM" id="SSF53335">
    <property type="entry name" value="S-adenosyl-L-methionine-dependent methyltransferases"/>
    <property type="match status" value="1"/>
</dbReference>
<accession>A0A916N5F9</accession>
<dbReference type="AlphaFoldDB" id="A0A916N5F9"/>
<dbReference type="PROSITE" id="PS01330">
    <property type="entry name" value="PABS_1"/>
    <property type="match status" value="1"/>
</dbReference>
<reference evidence="2" key="1">
    <citation type="submission" date="2021-04" db="EMBL/GenBank/DDBJ databases">
        <authorList>
            <person name="Rodrigo-Torres L."/>
            <person name="Arahal R. D."/>
            <person name="Lucena T."/>
        </authorList>
    </citation>
    <scope>NUCLEOTIDE SEQUENCE</scope>
    <source>
        <strain evidence="2">CECT 9275</strain>
    </source>
</reference>
<dbReference type="InterPro" id="IPR041698">
    <property type="entry name" value="Methyltransf_25"/>
</dbReference>
<comment type="caution">
    <text evidence="2">The sequence shown here is derived from an EMBL/GenBank/DDBJ whole genome shotgun (WGS) entry which is preliminary data.</text>
</comment>
<dbReference type="CDD" id="cd02440">
    <property type="entry name" value="AdoMet_MTases"/>
    <property type="match status" value="1"/>
</dbReference>
<proteinExistence type="predicted"/>
<sequence length="216" mass="24565">MPNNYDNIASTYDFLSQLVFGQALRNSQKVLLHHIPPCAKVLIVGGGTGWILEEITKIHTSGLDITYVEISEKMIALSRQKNAGSNVVKFVNVPVENFRAGQHYDIIFTAFLFDNFQVSRIQNVFRQLDRLLEPGGKWLFADFHIDHYNGSLWKIVLLKTMLVFFKIVCGIEAEKLTDMAPYFTGSGYLVLQESYHFSRFIKGLAYHKPVTADILS</sequence>